<dbReference type="InterPro" id="IPR020846">
    <property type="entry name" value="MFS_dom"/>
</dbReference>
<dbReference type="RefSeq" id="WP_179751245.1">
    <property type="nucleotide sequence ID" value="NZ_JACCBU010000001.1"/>
</dbReference>
<accession>A0A7Y9I6V4</accession>
<dbReference type="SUPFAM" id="SSF103473">
    <property type="entry name" value="MFS general substrate transporter"/>
    <property type="match status" value="1"/>
</dbReference>
<evidence type="ECO:0000259" key="6">
    <source>
        <dbReference type="PROSITE" id="PS50850"/>
    </source>
</evidence>
<feature type="transmembrane region" description="Helical" evidence="5">
    <location>
        <begin position="343"/>
        <end position="365"/>
    </location>
</feature>
<feature type="transmembrane region" description="Helical" evidence="5">
    <location>
        <begin position="371"/>
        <end position="392"/>
    </location>
</feature>
<name>A0A7Y9I6V4_9ACTN</name>
<dbReference type="InterPro" id="IPR036259">
    <property type="entry name" value="MFS_trans_sf"/>
</dbReference>
<evidence type="ECO:0000313" key="8">
    <source>
        <dbReference type="Proteomes" id="UP000569914"/>
    </source>
</evidence>
<dbReference type="AlphaFoldDB" id="A0A7Y9I6V4"/>
<evidence type="ECO:0000256" key="5">
    <source>
        <dbReference type="SAM" id="Phobius"/>
    </source>
</evidence>
<reference evidence="7 8" key="1">
    <citation type="submission" date="2020-07" db="EMBL/GenBank/DDBJ databases">
        <title>Sequencing the genomes of 1000 actinobacteria strains.</title>
        <authorList>
            <person name="Klenk H.-P."/>
        </authorList>
    </citation>
    <scope>NUCLEOTIDE SEQUENCE [LARGE SCALE GENOMIC DNA]</scope>
    <source>
        <strain evidence="7 8">DSM 22083</strain>
    </source>
</reference>
<evidence type="ECO:0000256" key="1">
    <source>
        <dbReference type="ARBA" id="ARBA00004651"/>
    </source>
</evidence>
<feature type="transmembrane region" description="Helical" evidence="5">
    <location>
        <begin position="212"/>
        <end position="234"/>
    </location>
</feature>
<feature type="transmembrane region" description="Helical" evidence="5">
    <location>
        <begin position="52"/>
        <end position="70"/>
    </location>
</feature>
<feature type="transmembrane region" description="Helical" evidence="5">
    <location>
        <begin position="170"/>
        <end position="191"/>
    </location>
</feature>
<organism evidence="7 8">
    <name type="scientific">Microlunatus parietis</name>
    <dbReference type="NCBI Taxonomy" id="682979"/>
    <lineage>
        <taxon>Bacteria</taxon>
        <taxon>Bacillati</taxon>
        <taxon>Actinomycetota</taxon>
        <taxon>Actinomycetes</taxon>
        <taxon>Propionibacteriales</taxon>
        <taxon>Propionibacteriaceae</taxon>
        <taxon>Microlunatus</taxon>
    </lineage>
</organism>
<feature type="domain" description="Major facilitator superfamily (MFS) profile" evidence="6">
    <location>
        <begin position="1"/>
        <end position="394"/>
    </location>
</feature>
<keyword evidence="4 5" id="KW-0472">Membrane</keyword>
<keyword evidence="3 5" id="KW-1133">Transmembrane helix</keyword>
<evidence type="ECO:0000256" key="2">
    <source>
        <dbReference type="ARBA" id="ARBA00022692"/>
    </source>
</evidence>
<feature type="transmembrane region" description="Helical" evidence="5">
    <location>
        <begin position="145"/>
        <end position="164"/>
    </location>
</feature>
<evidence type="ECO:0000256" key="3">
    <source>
        <dbReference type="ARBA" id="ARBA00022989"/>
    </source>
</evidence>
<protein>
    <submittedName>
        <fullName evidence="7">MFS family permease</fullName>
    </submittedName>
</protein>
<comment type="subcellular location">
    <subcellularLocation>
        <location evidence="1">Cell membrane</location>
        <topology evidence="1">Multi-pass membrane protein</topology>
    </subcellularLocation>
</comment>
<dbReference type="InterPro" id="IPR011701">
    <property type="entry name" value="MFS"/>
</dbReference>
<feature type="transmembrane region" description="Helical" evidence="5">
    <location>
        <begin position="106"/>
        <end position="124"/>
    </location>
</feature>
<feature type="transmembrane region" description="Helical" evidence="5">
    <location>
        <begin position="306"/>
        <end position="331"/>
    </location>
</feature>
<dbReference type="PANTHER" id="PTHR23514">
    <property type="entry name" value="BYPASS OF STOP CODON PROTEIN 6"/>
    <property type="match status" value="1"/>
</dbReference>
<evidence type="ECO:0000313" key="7">
    <source>
        <dbReference type="EMBL" id="NYE71232.1"/>
    </source>
</evidence>
<keyword evidence="8" id="KW-1185">Reference proteome</keyword>
<feature type="transmembrane region" description="Helical" evidence="5">
    <location>
        <begin position="82"/>
        <end position="100"/>
    </location>
</feature>
<dbReference type="PROSITE" id="PS50850">
    <property type="entry name" value="MFS"/>
    <property type="match status" value="1"/>
</dbReference>
<dbReference type="CDD" id="cd17393">
    <property type="entry name" value="MFS_MosC_like"/>
    <property type="match status" value="1"/>
</dbReference>
<dbReference type="GO" id="GO:0022857">
    <property type="term" value="F:transmembrane transporter activity"/>
    <property type="evidence" value="ECO:0007669"/>
    <property type="project" value="InterPro"/>
</dbReference>
<evidence type="ECO:0000256" key="4">
    <source>
        <dbReference type="ARBA" id="ARBA00023136"/>
    </source>
</evidence>
<proteinExistence type="predicted"/>
<comment type="caution">
    <text evidence="7">The sequence shown here is derived from an EMBL/GenBank/DDBJ whole genome shotgun (WGS) entry which is preliminary data.</text>
</comment>
<dbReference type="Proteomes" id="UP000569914">
    <property type="component" value="Unassembled WGS sequence"/>
</dbReference>
<keyword evidence="2 5" id="KW-0812">Transmembrane</keyword>
<feature type="transmembrane region" description="Helical" evidence="5">
    <location>
        <begin position="283"/>
        <end position="300"/>
    </location>
</feature>
<dbReference type="Gene3D" id="1.20.1250.20">
    <property type="entry name" value="MFS general substrate transporter like domains"/>
    <property type="match status" value="2"/>
</dbReference>
<feature type="transmembrane region" description="Helical" evidence="5">
    <location>
        <begin position="254"/>
        <end position="271"/>
    </location>
</feature>
<dbReference type="PANTHER" id="PTHR23514:SF13">
    <property type="entry name" value="INNER MEMBRANE PROTEIN YBJJ"/>
    <property type="match status" value="1"/>
</dbReference>
<dbReference type="GO" id="GO:0005886">
    <property type="term" value="C:plasma membrane"/>
    <property type="evidence" value="ECO:0007669"/>
    <property type="project" value="UniProtKB-SubCell"/>
</dbReference>
<gene>
    <name evidence="7" type="ORF">BKA15_002561</name>
</gene>
<dbReference type="EMBL" id="JACCBU010000001">
    <property type="protein sequence ID" value="NYE71232.1"/>
    <property type="molecule type" value="Genomic_DNA"/>
</dbReference>
<sequence length="394" mass="40171">MSSAVAAVAPLIAKKARRADSMIFALNALLYAAWTPHIPAIKDRLGLHEGTLGLALLGAPVGALIAVIVTGPALSRWGSVKILRITMIGFAASAPLVGLADSLPALFGALVIFGAFQGSMDVSMNTQAVTVEHRYGRPIMSSFHAIWAIGAAVGAGLGSLALAIDAPLALQQAALGVIMVAGMIVLGRWLYADDHVPEAEPGRTDTGRRLSWLSPRLIMIAAIMFAALLCEGAAADWAPLYLRDHVHAPEELAGLAYTAFALAMFVGRAFGDRWVARFGGARVVAVLAAVGAVGLTVGLLSGHTAVVLAGLALYGLGIACIVPVCLSAAAVEAGRTGSPAGPALALADGTGRTGFLLGPTLIGGLAHVTSLPLALGVLPVFCAGIVLASRVLRR</sequence>
<dbReference type="Pfam" id="PF07690">
    <property type="entry name" value="MFS_1"/>
    <property type="match status" value="1"/>
</dbReference>
<dbReference type="InterPro" id="IPR051788">
    <property type="entry name" value="MFS_Transporter"/>
</dbReference>